<evidence type="ECO:0008006" key="3">
    <source>
        <dbReference type="Google" id="ProtNLM"/>
    </source>
</evidence>
<dbReference type="OrthoDB" id="6619473at2759"/>
<sequence>MQERLCTKPKSFWEFVRSKRGVSSIPEEIHLGETKATDDQVASLFASRFSSVYKDAFELSNQVDVIYNDFSEVFDSIDHRALHYVLDRLGVGEPLLS</sequence>
<dbReference type="AlphaFoldDB" id="A0A5E4MKF7"/>
<protein>
    <recommendedName>
        <fullName evidence="3">Reverse transcriptase domain</fullName>
    </recommendedName>
</protein>
<gene>
    <name evidence="1" type="ORF">CINCED_3A004497</name>
</gene>
<evidence type="ECO:0000313" key="2">
    <source>
        <dbReference type="Proteomes" id="UP000325440"/>
    </source>
</evidence>
<evidence type="ECO:0000313" key="1">
    <source>
        <dbReference type="EMBL" id="VVC32719.1"/>
    </source>
</evidence>
<name>A0A5E4MKF7_9HEMI</name>
<reference evidence="1 2" key="1">
    <citation type="submission" date="2019-08" db="EMBL/GenBank/DDBJ databases">
        <authorList>
            <person name="Alioto T."/>
            <person name="Alioto T."/>
            <person name="Gomez Garrido J."/>
        </authorList>
    </citation>
    <scope>NUCLEOTIDE SEQUENCE [LARGE SCALE GENOMIC DNA]</scope>
</reference>
<organism evidence="1 2">
    <name type="scientific">Cinara cedri</name>
    <dbReference type="NCBI Taxonomy" id="506608"/>
    <lineage>
        <taxon>Eukaryota</taxon>
        <taxon>Metazoa</taxon>
        <taxon>Ecdysozoa</taxon>
        <taxon>Arthropoda</taxon>
        <taxon>Hexapoda</taxon>
        <taxon>Insecta</taxon>
        <taxon>Pterygota</taxon>
        <taxon>Neoptera</taxon>
        <taxon>Paraneoptera</taxon>
        <taxon>Hemiptera</taxon>
        <taxon>Sternorrhyncha</taxon>
        <taxon>Aphidomorpha</taxon>
        <taxon>Aphidoidea</taxon>
        <taxon>Aphididae</taxon>
        <taxon>Lachninae</taxon>
        <taxon>Cinara</taxon>
    </lineage>
</organism>
<proteinExistence type="predicted"/>
<accession>A0A5E4MKF7</accession>
<dbReference type="Proteomes" id="UP000325440">
    <property type="component" value="Unassembled WGS sequence"/>
</dbReference>
<keyword evidence="2" id="KW-1185">Reference proteome</keyword>
<dbReference type="EMBL" id="CABPRJ010000958">
    <property type="protein sequence ID" value="VVC32719.1"/>
    <property type="molecule type" value="Genomic_DNA"/>
</dbReference>